<dbReference type="Pfam" id="PF25954">
    <property type="entry name" value="Beta-barrel_RND_2"/>
    <property type="match status" value="1"/>
</dbReference>
<evidence type="ECO:0000259" key="8">
    <source>
        <dbReference type="Pfam" id="PF25954"/>
    </source>
</evidence>
<evidence type="ECO:0000256" key="6">
    <source>
        <dbReference type="SAM" id="Coils"/>
    </source>
</evidence>
<evidence type="ECO:0000256" key="1">
    <source>
        <dbReference type="ARBA" id="ARBA00004418"/>
    </source>
</evidence>
<accession>A0A3B0Y599</accession>
<dbReference type="EMBL" id="UOFM01000154">
    <property type="protein sequence ID" value="VAW75935.1"/>
    <property type="molecule type" value="Genomic_DNA"/>
</dbReference>
<reference evidence="9" key="1">
    <citation type="submission" date="2018-06" db="EMBL/GenBank/DDBJ databases">
        <authorList>
            <person name="Zhirakovskaya E."/>
        </authorList>
    </citation>
    <scope>NUCLEOTIDE SEQUENCE</scope>
</reference>
<name>A0A3B0Y599_9ZZZZ</name>
<dbReference type="PANTHER" id="PTHR32347">
    <property type="entry name" value="EFFLUX SYSTEM COMPONENT YKNX-RELATED"/>
    <property type="match status" value="1"/>
</dbReference>
<dbReference type="InterPro" id="IPR058792">
    <property type="entry name" value="Beta-barrel_RND_2"/>
</dbReference>
<evidence type="ECO:0000256" key="5">
    <source>
        <dbReference type="ARBA" id="ARBA00023054"/>
    </source>
</evidence>
<feature type="coiled-coil region" evidence="6">
    <location>
        <begin position="81"/>
        <end position="108"/>
    </location>
</feature>
<dbReference type="Gene3D" id="1.10.287.470">
    <property type="entry name" value="Helix hairpin bin"/>
    <property type="match status" value="2"/>
</dbReference>
<gene>
    <name evidence="9" type="ORF">MNBD_GAMMA14-372</name>
</gene>
<sequence>MAPNKKRIILILVLLLVIGLAAAAYHYWRQGNEDNPVLTLYGNVDMREIQLAFMVQDRIAELNVNEGEHVTQGQPLGRLDTTRFESVVQELDAQLEQARQKLDELEAGSRPQEIRKAKADVAAAQANLVDTLQTYKRVQKLVRDKVSPQQNLDDARSKRDVAQARLDATKEALSLVLEGPRKQTIAAARASVARIEALLKRAHKDLADCQLLAPANSIIRSRILEPGDIASPARPVFTLAKLEPVWIRTYVPETRLGRVVPGMPAQISSDSYPDKSYPGWVGYISPTAEFTPRNVETPALRTRLVYQVWVYACNPDDELRLGMPATVVLDTETPHTDTPMSGCASAQ</sequence>
<dbReference type="GO" id="GO:0042597">
    <property type="term" value="C:periplasmic space"/>
    <property type="evidence" value="ECO:0007669"/>
    <property type="project" value="UniProtKB-SubCell"/>
</dbReference>
<evidence type="ECO:0000259" key="7">
    <source>
        <dbReference type="Pfam" id="PF25881"/>
    </source>
</evidence>
<evidence type="ECO:0000313" key="9">
    <source>
        <dbReference type="EMBL" id="VAW75935.1"/>
    </source>
</evidence>
<keyword evidence="4" id="KW-0574">Periplasm</keyword>
<organism evidence="9">
    <name type="scientific">hydrothermal vent metagenome</name>
    <dbReference type="NCBI Taxonomy" id="652676"/>
    <lineage>
        <taxon>unclassified sequences</taxon>
        <taxon>metagenomes</taxon>
        <taxon>ecological metagenomes</taxon>
    </lineage>
</organism>
<evidence type="ECO:0000256" key="3">
    <source>
        <dbReference type="ARBA" id="ARBA00022729"/>
    </source>
</evidence>
<dbReference type="AlphaFoldDB" id="A0A3B0Y599"/>
<dbReference type="InterPro" id="IPR050465">
    <property type="entry name" value="UPF0194_transport"/>
</dbReference>
<keyword evidence="5 6" id="KW-0175">Coiled coil</keyword>
<keyword evidence="3" id="KW-0732">Signal</keyword>
<proteinExistence type="inferred from homology"/>
<feature type="domain" description="CusB-like beta-barrel" evidence="8">
    <location>
        <begin position="244"/>
        <end position="332"/>
    </location>
</feature>
<dbReference type="InterPro" id="IPR059052">
    <property type="entry name" value="HH_YbhG-like"/>
</dbReference>
<dbReference type="SUPFAM" id="SSF111369">
    <property type="entry name" value="HlyD-like secretion proteins"/>
    <property type="match status" value="3"/>
</dbReference>
<comment type="subcellular location">
    <subcellularLocation>
        <location evidence="1">Periplasm</location>
    </subcellularLocation>
</comment>
<evidence type="ECO:0000256" key="2">
    <source>
        <dbReference type="ARBA" id="ARBA00010602"/>
    </source>
</evidence>
<dbReference type="Pfam" id="PF25881">
    <property type="entry name" value="HH_YBHG"/>
    <property type="match status" value="1"/>
</dbReference>
<dbReference type="Gene3D" id="2.40.50.100">
    <property type="match status" value="1"/>
</dbReference>
<dbReference type="PANTHER" id="PTHR32347:SF29">
    <property type="entry name" value="UPF0194 MEMBRANE PROTEIN YBHG"/>
    <property type="match status" value="1"/>
</dbReference>
<dbReference type="Gene3D" id="2.40.30.170">
    <property type="match status" value="1"/>
</dbReference>
<comment type="similarity">
    <text evidence="2">Belongs to the UPF0194 family.</text>
</comment>
<protein>
    <submittedName>
        <fullName evidence="9">ABC-type efflux pump membrane fusion component YbhG</fullName>
    </submittedName>
</protein>
<feature type="domain" description="YbhG-like alpha-helical hairpin" evidence="7">
    <location>
        <begin position="79"/>
        <end position="206"/>
    </location>
</feature>
<evidence type="ECO:0000256" key="4">
    <source>
        <dbReference type="ARBA" id="ARBA00022764"/>
    </source>
</evidence>